<dbReference type="Pfam" id="PF00319">
    <property type="entry name" value="SRF-TF"/>
    <property type="match status" value="1"/>
</dbReference>
<dbReference type="InterPro" id="IPR036879">
    <property type="entry name" value="TF_MADSbox_sf"/>
</dbReference>
<feature type="domain" description="MADS-box" evidence="6">
    <location>
        <begin position="12"/>
        <end position="72"/>
    </location>
</feature>
<dbReference type="EnsemblPlants" id="KQL15945">
    <property type="protein sequence ID" value="KQL15945"/>
    <property type="gene ID" value="SETIT_023118mg"/>
</dbReference>
<dbReference type="SUPFAM" id="SSF55455">
    <property type="entry name" value="SRF-like"/>
    <property type="match status" value="1"/>
</dbReference>
<dbReference type="Gene3D" id="3.40.1810.10">
    <property type="entry name" value="Transcription factor, MADS-box"/>
    <property type="match status" value="1"/>
</dbReference>
<sequence length="236" mass="25310">MVAPRGTGRTSQGRRRIEIAYIEDPARRMVTFSKRKSGLLKKASELSLLCGARVAAIVFSQAGKPFAFGSPSVDHVLRLCAPLPAGDKDEDSLGIGFTGDAIGGGDREVVEATARRKEAATARVAEEAARMSYIGKKVLRAAAGRFWWEADVEALGAEELREFARALRRLRDNLLAAAAHRHLAVPGRPHSSTGHHCDLVLLAVIAEINNKLRLCVRGSGGGRREGMQPSVPARAG</sequence>
<dbReference type="GO" id="GO:0005634">
    <property type="term" value="C:nucleus"/>
    <property type="evidence" value="ECO:0007669"/>
    <property type="project" value="UniProtKB-SubCell"/>
</dbReference>
<dbReference type="PRINTS" id="PR00404">
    <property type="entry name" value="MADSDOMAIN"/>
</dbReference>
<dbReference type="eggNOG" id="KOG0014">
    <property type="taxonomic scope" value="Eukaryota"/>
</dbReference>
<keyword evidence="8" id="KW-1185">Reference proteome</keyword>
<evidence type="ECO:0000259" key="6">
    <source>
        <dbReference type="PROSITE" id="PS50066"/>
    </source>
</evidence>
<proteinExistence type="predicted"/>
<organism evidence="7 8">
    <name type="scientific">Setaria italica</name>
    <name type="common">Foxtail millet</name>
    <name type="synonym">Panicum italicum</name>
    <dbReference type="NCBI Taxonomy" id="4555"/>
    <lineage>
        <taxon>Eukaryota</taxon>
        <taxon>Viridiplantae</taxon>
        <taxon>Streptophyta</taxon>
        <taxon>Embryophyta</taxon>
        <taxon>Tracheophyta</taxon>
        <taxon>Spermatophyta</taxon>
        <taxon>Magnoliopsida</taxon>
        <taxon>Liliopsida</taxon>
        <taxon>Poales</taxon>
        <taxon>Poaceae</taxon>
        <taxon>PACMAD clade</taxon>
        <taxon>Panicoideae</taxon>
        <taxon>Panicodae</taxon>
        <taxon>Paniceae</taxon>
        <taxon>Cenchrinae</taxon>
        <taxon>Setaria</taxon>
    </lineage>
</organism>
<reference evidence="8" key="1">
    <citation type="journal article" date="2012" name="Nat. Biotechnol.">
        <title>Reference genome sequence of the model plant Setaria.</title>
        <authorList>
            <person name="Bennetzen J.L."/>
            <person name="Schmutz J."/>
            <person name="Wang H."/>
            <person name="Percifield R."/>
            <person name="Hawkins J."/>
            <person name="Pontaroli A.C."/>
            <person name="Estep M."/>
            <person name="Feng L."/>
            <person name="Vaughn J.N."/>
            <person name="Grimwood J."/>
            <person name="Jenkins J."/>
            <person name="Barry K."/>
            <person name="Lindquist E."/>
            <person name="Hellsten U."/>
            <person name="Deshpande S."/>
            <person name="Wang X."/>
            <person name="Wu X."/>
            <person name="Mitros T."/>
            <person name="Triplett J."/>
            <person name="Yang X."/>
            <person name="Ye C.Y."/>
            <person name="Mauro-Herrera M."/>
            <person name="Wang L."/>
            <person name="Li P."/>
            <person name="Sharma M."/>
            <person name="Sharma R."/>
            <person name="Ronald P.C."/>
            <person name="Panaud O."/>
            <person name="Kellogg E.A."/>
            <person name="Brutnell T.P."/>
            <person name="Doust A.N."/>
            <person name="Tuskan G.A."/>
            <person name="Rokhsar D."/>
            <person name="Devos K.M."/>
        </authorList>
    </citation>
    <scope>NUCLEOTIDE SEQUENCE [LARGE SCALE GENOMIC DNA]</scope>
    <source>
        <strain evidence="8">cv. Yugu1</strain>
    </source>
</reference>
<dbReference type="Proteomes" id="UP000004995">
    <property type="component" value="Unassembled WGS sequence"/>
</dbReference>
<evidence type="ECO:0000256" key="1">
    <source>
        <dbReference type="ARBA" id="ARBA00004123"/>
    </source>
</evidence>
<keyword evidence="5" id="KW-0539">Nucleus</keyword>
<evidence type="ECO:0000256" key="2">
    <source>
        <dbReference type="ARBA" id="ARBA00023015"/>
    </source>
</evidence>
<evidence type="ECO:0000256" key="4">
    <source>
        <dbReference type="ARBA" id="ARBA00023163"/>
    </source>
</evidence>
<name>K3Z997_SETIT</name>
<keyword evidence="2" id="KW-0805">Transcription regulation</keyword>
<dbReference type="PROSITE" id="PS50066">
    <property type="entry name" value="MADS_BOX_2"/>
    <property type="match status" value="1"/>
</dbReference>
<protein>
    <recommendedName>
        <fullName evidence="6">MADS-box domain-containing protein</fullName>
    </recommendedName>
</protein>
<reference evidence="7" key="2">
    <citation type="submission" date="2018-08" db="UniProtKB">
        <authorList>
            <consortium name="EnsemblPlants"/>
        </authorList>
    </citation>
    <scope>IDENTIFICATION</scope>
    <source>
        <strain evidence="7">Yugu1</strain>
    </source>
</reference>
<keyword evidence="3" id="KW-0238">DNA-binding</keyword>
<evidence type="ECO:0000256" key="5">
    <source>
        <dbReference type="ARBA" id="ARBA00023242"/>
    </source>
</evidence>
<comment type="subcellular location">
    <subcellularLocation>
        <location evidence="1">Nucleus</location>
    </subcellularLocation>
</comment>
<dbReference type="HOGENOM" id="CLU_053053_5_5_1"/>
<dbReference type="GO" id="GO:0046983">
    <property type="term" value="F:protein dimerization activity"/>
    <property type="evidence" value="ECO:0007669"/>
    <property type="project" value="InterPro"/>
</dbReference>
<dbReference type="AlphaFoldDB" id="K3Z997"/>
<dbReference type="InterPro" id="IPR002100">
    <property type="entry name" value="TF_MADSbox"/>
</dbReference>
<dbReference type="SMART" id="SM00432">
    <property type="entry name" value="MADS"/>
    <property type="match status" value="1"/>
</dbReference>
<dbReference type="Gramene" id="KQL15945">
    <property type="protein sequence ID" value="KQL15945"/>
    <property type="gene ID" value="SETIT_023118mg"/>
</dbReference>
<dbReference type="FunCoup" id="K3Z997">
    <property type="interactions" value="32"/>
</dbReference>
<dbReference type="OMA" id="MSYIGKK"/>
<dbReference type="InParanoid" id="K3Z997"/>
<keyword evidence="4" id="KW-0804">Transcription</keyword>
<evidence type="ECO:0000313" key="8">
    <source>
        <dbReference type="Proteomes" id="UP000004995"/>
    </source>
</evidence>
<dbReference type="GO" id="GO:0000981">
    <property type="term" value="F:DNA-binding transcription factor activity, RNA polymerase II-specific"/>
    <property type="evidence" value="ECO:0000318"/>
    <property type="project" value="GO_Central"/>
</dbReference>
<dbReference type="GO" id="GO:0006357">
    <property type="term" value="P:regulation of transcription by RNA polymerase II"/>
    <property type="evidence" value="ECO:0000318"/>
    <property type="project" value="GO_Central"/>
</dbReference>
<dbReference type="GO" id="GO:0000978">
    <property type="term" value="F:RNA polymerase II cis-regulatory region sequence-specific DNA binding"/>
    <property type="evidence" value="ECO:0000318"/>
    <property type="project" value="GO_Central"/>
</dbReference>
<evidence type="ECO:0000256" key="3">
    <source>
        <dbReference type="ARBA" id="ARBA00023125"/>
    </source>
</evidence>
<dbReference type="FunFam" id="3.40.1810.10:FF:000006">
    <property type="entry name" value="Agamous-like MADS-box protein AGL62"/>
    <property type="match status" value="1"/>
</dbReference>
<dbReference type="PANTHER" id="PTHR11945:SF455">
    <property type="entry name" value="MADS-BOX DOMAIN-CONTAINING PROTEIN"/>
    <property type="match status" value="1"/>
</dbReference>
<dbReference type="EMBL" id="AGNK02001808">
    <property type="status" value="NOT_ANNOTATED_CDS"/>
    <property type="molecule type" value="Genomic_DNA"/>
</dbReference>
<accession>K3Z997</accession>
<evidence type="ECO:0000313" key="7">
    <source>
        <dbReference type="EnsemblPlants" id="KQL15945"/>
    </source>
</evidence>
<dbReference type="PANTHER" id="PTHR11945">
    <property type="entry name" value="MADS BOX PROTEIN"/>
    <property type="match status" value="1"/>
</dbReference>